<dbReference type="EMBL" id="DF820488">
    <property type="protein sequence ID" value="GAK30805.1"/>
    <property type="molecule type" value="Genomic_DNA"/>
</dbReference>
<proteinExistence type="predicted"/>
<organism evidence="2 3">
    <name type="scientific">Weissella oryzae (strain DSM 25784 / JCM 18191 / LMG 30913 / SG25)</name>
    <dbReference type="NCBI Taxonomy" id="1329250"/>
    <lineage>
        <taxon>Bacteria</taxon>
        <taxon>Bacillati</taxon>
        <taxon>Bacillota</taxon>
        <taxon>Bacilli</taxon>
        <taxon>Lactobacillales</taxon>
        <taxon>Lactobacillaceae</taxon>
        <taxon>Weissella</taxon>
    </lineage>
</organism>
<feature type="transmembrane region" description="Helical" evidence="1">
    <location>
        <begin position="36"/>
        <end position="55"/>
    </location>
</feature>
<evidence type="ECO:0000313" key="3">
    <source>
        <dbReference type="Proteomes" id="UP000030643"/>
    </source>
</evidence>
<evidence type="ECO:0000313" key="2">
    <source>
        <dbReference type="EMBL" id="GAK30805.1"/>
    </source>
</evidence>
<gene>
    <name evidence="2" type="ORF">WOSG25_050770</name>
</gene>
<keyword evidence="1" id="KW-1133">Transmembrane helix</keyword>
<evidence type="ECO:0000256" key="1">
    <source>
        <dbReference type="SAM" id="Phobius"/>
    </source>
</evidence>
<feature type="transmembrane region" description="Helical" evidence="1">
    <location>
        <begin position="7"/>
        <end position="24"/>
    </location>
</feature>
<name>A0A069CSN7_WEIOS</name>
<feature type="transmembrane region" description="Helical" evidence="1">
    <location>
        <begin position="127"/>
        <end position="151"/>
    </location>
</feature>
<dbReference type="STRING" id="1329250.WOSG25_050770"/>
<feature type="transmembrane region" description="Helical" evidence="1">
    <location>
        <begin position="96"/>
        <end position="115"/>
    </location>
</feature>
<reference evidence="3" key="1">
    <citation type="journal article" date="2014" name="Genome Announc.">
        <title>Draft genome sequence of Weissella oryzae SG25T, isolated from fermented rice grains.</title>
        <authorList>
            <person name="Tanizawa Y."/>
            <person name="Fujisawa T."/>
            <person name="Mochizuki T."/>
            <person name="Kaminuma E."/>
            <person name="Suzuki Y."/>
            <person name="Nakamura Y."/>
            <person name="Tohno M."/>
        </authorList>
    </citation>
    <scope>NUCLEOTIDE SEQUENCE [LARGE SCALE GENOMIC DNA]</scope>
    <source>
        <strain evidence="3">DSM 25784 / JCM 18191 / LMG 30913 / SG25</strain>
    </source>
</reference>
<keyword evidence="3" id="KW-1185">Reference proteome</keyword>
<protein>
    <submittedName>
        <fullName evidence="2">Helix-turn-helix domain protein</fullName>
    </submittedName>
</protein>
<dbReference type="Proteomes" id="UP000030643">
    <property type="component" value="Unassembled WGS sequence"/>
</dbReference>
<keyword evidence="1" id="KW-0812">Transmembrane</keyword>
<accession>A0A069CSN7</accession>
<keyword evidence="1" id="KW-0472">Membrane</keyword>
<sequence length="172" mass="19341">MKKIISLMITGYLIQEIAMVIVSLQLVENESLNVELFLIPLFLLVAQSVLYAIFLQFSKYDFDLTILAKLSKSALSAPSWTKNEEANKITTAFYKIGYYITLIFGSVVFIIVLAGAYYDARLLPNSILISTIIWMGLILTGICIIFASYLVSICAKKFSVQAHKIMKEKGYE</sequence>
<dbReference type="RefSeq" id="WP_027698874.1">
    <property type="nucleotide sequence ID" value="NZ_DF820488.1"/>
</dbReference>
<dbReference type="AlphaFoldDB" id="A0A069CSN7"/>